<comment type="caution">
    <text evidence="2">The sequence shown here is derived from an EMBL/GenBank/DDBJ whole genome shotgun (WGS) entry which is preliminary data.</text>
</comment>
<proteinExistence type="predicted"/>
<accession>A0ABW7ENN1</accession>
<evidence type="ECO:0000256" key="1">
    <source>
        <dbReference type="SAM" id="SignalP"/>
    </source>
</evidence>
<evidence type="ECO:0000313" key="2">
    <source>
        <dbReference type="EMBL" id="MFG6414489.1"/>
    </source>
</evidence>
<gene>
    <name evidence="2" type="ORF">ACG02S_11345</name>
</gene>
<dbReference type="Proteomes" id="UP001606300">
    <property type="component" value="Unassembled WGS sequence"/>
</dbReference>
<feature type="chain" id="PRO_5045223227" evidence="1">
    <location>
        <begin position="24"/>
        <end position="580"/>
    </location>
</feature>
<name>A0ABW7ENN1_9BURK</name>
<keyword evidence="1" id="KW-0732">Signal</keyword>
<feature type="signal peptide" evidence="1">
    <location>
        <begin position="1"/>
        <end position="23"/>
    </location>
</feature>
<sequence>MYSFHRSGVVLLGLSLCGGAAWALTPDSGARPVVAVAQQAVITAGIERAAQEDALKRHEQAVLEADQALATQDPSQIETLRDKREHALKARRQLALTAKAKADADAALAKASAALYLATENLLACAAQPADCPGGTAPVLTASQYNAIAVLGAQAMAAQEALGAAEAAAAQAVKVAAAAEDTVRERVAQRNQQPGAALPVVAPDVQHAQQATAQAKQSQQALKPLQAGIQRVSAKAVAWAACQPGQPCAGFSAEELAELETQAFRLKGDIDAVKDQSKMARGNGYWLDERITSVSSSKQKGLVDLLVRLDDLPDAQSLFGSSDAARLSASASGAEATIRLDLNRIPGALTRDTRLIISAPKGSDGRGRLIGFRNADQVVPSVQWVRDITRDVESFGSWGEALYVFGVNAKLGYSEHTYRSRDKLDDEQLARNTPKSLGVQLAVAGLEKQRFHVLRANYAEAYKEAPVETICPAAPLAGQTWLSCVDASFAAPERQRGWVFGYEYRVSWKHAAVSMGFQYDRRIKRKIYSLPIYLLRDSDNKDKPFTGGLSLDYKTRSTLHPKRSFEVGVFVGAPFSLFSR</sequence>
<keyword evidence="3" id="KW-1185">Reference proteome</keyword>
<dbReference type="EMBL" id="JBIGHY010000003">
    <property type="protein sequence ID" value="MFG6414489.1"/>
    <property type="molecule type" value="Genomic_DNA"/>
</dbReference>
<evidence type="ECO:0000313" key="3">
    <source>
        <dbReference type="Proteomes" id="UP001606300"/>
    </source>
</evidence>
<reference evidence="2 3" key="1">
    <citation type="submission" date="2024-09" db="EMBL/GenBank/DDBJ databases">
        <title>Novel species of the genus Pelomonas and Roseateles isolated from streams.</title>
        <authorList>
            <person name="Lu H."/>
        </authorList>
    </citation>
    <scope>NUCLEOTIDE SEQUENCE [LARGE SCALE GENOMIC DNA]</scope>
    <source>
        <strain evidence="2 3">DC23W</strain>
    </source>
</reference>
<protein>
    <submittedName>
        <fullName evidence="2">Uncharacterized protein</fullName>
    </submittedName>
</protein>
<organism evidence="2 3">
    <name type="scientific">Pelomonas dachongensis</name>
    <dbReference type="NCBI Taxonomy" id="3299029"/>
    <lineage>
        <taxon>Bacteria</taxon>
        <taxon>Pseudomonadati</taxon>
        <taxon>Pseudomonadota</taxon>
        <taxon>Betaproteobacteria</taxon>
        <taxon>Burkholderiales</taxon>
        <taxon>Sphaerotilaceae</taxon>
        <taxon>Roseateles</taxon>
    </lineage>
</organism>
<dbReference type="RefSeq" id="WP_394470561.1">
    <property type="nucleotide sequence ID" value="NZ_JBIGHY010000003.1"/>
</dbReference>